<dbReference type="PANTHER" id="PTHR44196:SF3">
    <property type="entry name" value="SHORT CHAIN DEHYDROGENASE FAMILY PROTEIN"/>
    <property type="match status" value="1"/>
</dbReference>
<keyword evidence="2" id="KW-0560">Oxidoreductase</keyword>
<evidence type="ECO:0000313" key="4">
    <source>
        <dbReference type="EMBL" id="MBM9433940.1"/>
    </source>
</evidence>
<dbReference type="SUPFAM" id="SSF51735">
    <property type="entry name" value="NAD(P)-binding Rossmann-fold domains"/>
    <property type="match status" value="1"/>
</dbReference>
<dbReference type="Proteomes" id="UP000705983">
    <property type="component" value="Unassembled WGS sequence"/>
</dbReference>
<comment type="similarity">
    <text evidence="1 3">Belongs to the short-chain dehydrogenases/reductases (SDR) family.</text>
</comment>
<proteinExistence type="inferred from homology"/>
<reference evidence="5" key="1">
    <citation type="submission" date="2021-02" db="EMBL/GenBank/DDBJ databases">
        <title>Leucobacter sp. CX169.</title>
        <authorList>
            <person name="Cheng Y."/>
        </authorList>
    </citation>
    <scope>NUCLEOTIDE SEQUENCE [LARGE SCALE GENOMIC DNA]</scope>
    <source>
        <strain evidence="5">JY899</strain>
    </source>
</reference>
<dbReference type="PANTHER" id="PTHR44196">
    <property type="entry name" value="DEHYDROGENASE/REDUCTASE SDR FAMILY MEMBER 7B"/>
    <property type="match status" value="1"/>
</dbReference>
<gene>
    <name evidence="4" type="ORF">JVW63_09570</name>
</gene>
<accession>A0ABS2TH07</accession>
<protein>
    <submittedName>
        <fullName evidence="4">SDR family NAD(P)-dependent oxidoreductase</fullName>
    </submittedName>
</protein>
<name>A0ABS2TH07_9ACTO</name>
<keyword evidence="5" id="KW-1185">Reference proteome</keyword>
<evidence type="ECO:0000313" key="5">
    <source>
        <dbReference type="Proteomes" id="UP000705983"/>
    </source>
</evidence>
<dbReference type="EMBL" id="JAFFJS010000006">
    <property type="protein sequence ID" value="MBM9433940.1"/>
    <property type="molecule type" value="Genomic_DNA"/>
</dbReference>
<evidence type="ECO:0000256" key="1">
    <source>
        <dbReference type="ARBA" id="ARBA00006484"/>
    </source>
</evidence>
<dbReference type="PRINTS" id="PR00081">
    <property type="entry name" value="GDHRDH"/>
</dbReference>
<dbReference type="InterPro" id="IPR002347">
    <property type="entry name" value="SDR_fam"/>
</dbReference>
<dbReference type="Pfam" id="PF00106">
    <property type="entry name" value="adh_short"/>
    <property type="match status" value="1"/>
</dbReference>
<dbReference type="Gene3D" id="3.40.50.720">
    <property type="entry name" value="NAD(P)-binding Rossmann-like Domain"/>
    <property type="match status" value="1"/>
</dbReference>
<dbReference type="RefSeq" id="WP_182171413.1">
    <property type="nucleotide sequence ID" value="NZ_CP059676.1"/>
</dbReference>
<organism evidence="4 5">
    <name type="scientific">Flaviflexus equikiangi</name>
    <dbReference type="NCBI Taxonomy" id="2758573"/>
    <lineage>
        <taxon>Bacteria</taxon>
        <taxon>Bacillati</taxon>
        <taxon>Actinomycetota</taxon>
        <taxon>Actinomycetes</taxon>
        <taxon>Actinomycetales</taxon>
        <taxon>Actinomycetaceae</taxon>
        <taxon>Flaviflexus</taxon>
    </lineage>
</organism>
<evidence type="ECO:0000256" key="3">
    <source>
        <dbReference type="RuleBase" id="RU000363"/>
    </source>
</evidence>
<comment type="caution">
    <text evidence="4">The sequence shown here is derived from an EMBL/GenBank/DDBJ whole genome shotgun (WGS) entry which is preliminary data.</text>
</comment>
<sequence>MGTALVTGATSGIGKEIAWQLAGEGNDLVLVARNTAALEDYADRLRNFTGQSIEVLSADLATEEGARAVADRTASREKPIGLVVNNAGFGLGQDFIGGSLERELQAIDVMARAILIICHSAANEFARRGYGAILNVSSMTSLTAQGTYSAHKAWVRTFSEGLAETLKPYGVSVTVSCPGLVHTEFHERTQVDASQWPDLAFIPVDKVASRSLDAVRRGRVIVTPSPLYAAAAGFLRLAPRRLVRSVAGPGRSGRHD</sequence>
<evidence type="ECO:0000256" key="2">
    <source>
        <dbReference type="ARBA" id="ARBA00023002"/>
    </source>
</evidence>
<dbReference type="InterPro" id="IPR036291">
    <property type="entry name" value="NAD(P)-bd_dom_sf"/>
</dbReference>
<dbReference type="PIRSF" id="PIRSF000126">
    <property type="entry name" value="11-beta-HSD1"/>
    <property type="match status" value="1"/>
</dbReference>
<dbReference type="CDD" id="cd05233">
    <property type="entry name" value="SDR_c"/>
    <property type="match status" value="1"/>
</dbReference>
<dbReference type="PRINTS" id="PR00080">
    <property type="entry name" value="SDRFAMILY"/>
</dbReference>